<dbReference type="EMBL" id="BAAFZP010000002">
    <property type="protein sequence ID" value="GAB1583529.1"/>
    <property type="molecule type" value="Genomic_DNA"/>
</dbReference>
<accession>A0ABQ0H3P8</accession>
<reference evidence="1 2" key="1">
    <citation type="submission" date="2024-10" db="EMBL/GenBank/DDBJ databases">
        <title>Isolation, draft genome sequencing and identification of Phyllobacterium sp. NSA23, isolated from leaf soil.</title>
        <authorList>
            <person name="Akita H."/>
        </authorList>
    </citation>
    <scope>NUCLEOTIDE SEQUENCE [LARGE SCALE GENOMIC DNA]</scope>
    <source>
        <strain evidence="1 2">NSA23</strain>
    </source>
</reference>
<proteinExistence type="predicted"/>
<gene>
    <name evidence="1" type="ORF">PPNSA23_34720</name>
</gene>
<sequence>MDHAASSGSIFASGKRRVLRPFVSSSQEAQEPEDSGAPAALSLRVRSHGIGEAPTPAAVAMLPVRPFRGKHIIEAF</sequence>
<name>A0ABQ0H3P8_9HYPH</name>
<dbReference type="Proteomes" id="UP001628091">
    <property type="component" value="Unassembled WGS sequence"/>
</dbReference>
<comment type="caution">
    <text evidence="1">The sequence shown here is derived from an EMBL/GenBank/DDBJ whole genome shotgun (WGS) entry which is preliminary data.</text>
</comment>
<evidence type="ECO:0000313" key="1">
    <source>
        <dbReference type="EMBL" id="GAB1583529.1"/>
    </source>
</evidence>
<protein>
    <submittedName>
        <fullName evidence="1">Uncharacterized protein</fullName>
    </submittedName>
</protein>
<evidence type="ECO:0000313" key="2">
    <source>
        <dbReference type="Proteomes" id="UP001628091"/>
    </source>
</evidence>
<keyword evidence="2" id="KW-1185">Reference proteome</keyword>
<organism evidence="1 2">
    <name type="scientific">Phyllobacterium phragmitis</name>
    <dbReference type="NCBI Taxonomy" id="2670329"/>
    <lineage>
        <taxon>Bacteria</taxon>
        <taxon>Pseudomonadati</taxon>
        <taxon>Pseudomonadota</taxon>
        <taxon>Alphaproteobacteria</taxon>
        <taxon>Hyphomicrobiales</taxon>
        <taxon>Phyllobacteriaceae</taxon>
        <taxon>Phyllobacterium</taxon>
    </lineage>
</organism>